<gene>
    <name evidence="6 8" type="primary">rsmI</name>
    <name evidence="8" type="ORF">KAR29_09200</name>
</gene>
<sequence length="277" mass="30311">MALILVPTPVGNREDITARALAVLASADVVACEDTRHTGLLLHHYGIKARLVSYHAHNERARTEEILRHLAEGRTVALVSDAGTPAISDPGQIVVEEALAAGFDVDVLPGPTAFVPALVLSGLPVHPFTFWGFLPSKASDRRRVLADLAHQSWTLLFYVSPHRLAADLADLVDLFGDRRAALVREISKIHQETLRGSLQTLLDESRTREIKGEMVLVVAGREAPSVDDGRWEAEGRALLAEGRSLRDVVNLIAEGYGIPKNRIKSALLQRRREEVGE</sequence>
<keyword evidence="4 6" id="KW-0808">Transferase</keyword>
<dbReference type="PANTHER" id="PTHR46111">
    <property type="entry name" value="RIBOSOMAL RNA SMALL SUBUNIT METHYLTRANSFERASE I"/>
    <property type="match status" value="1"/>
</dbReference>
<protein>
    <recommendedName>
        <fullName evidence="6">Ribosomal RNA small subunit methyltransferase I</fullName>
        <ecNumber evidence="6">2.1.1.198</ecNumber>
    </recommendedName>
    <alternativeName>
        <fullName evidence="6">16S rRNA 2'-O-ribose C1402 methyltransferase</fullName>
    </alternativeName>
    <alternativeName>
        <fullName evidence="6">rRNA (cytidine-2'-O-)-methyltransferase RsmI</fullName>
    </alternativeName>
</protein>
<evidence type="ECO:0000313" key="9">
    <source>
        <dbReference type="Proteomes" id="UP000671879"/>
    </source>
</evidence>
<dbReference type="FunFam" id="3.30.950.10:FF:000002">
    <property type="entry name" value="Ribosomal RNA small subunit methyltransferase I"/>
    <property type="match status" value="1"/>
</dbReference>
<dbReference type="FunFam" id="3.40.1010.10:FF:000007">
    <property type="entry name" value="Ribosomal RNA small subunit methyltransferase I"/>
    <property type="match status" value="1"/>
</dbReference>
<dbReference type="KEGG" id="aram:KAR29_09200"/>
<keyword evidence="2 6" id="KW-0698">rRNA processing</keyword>
<dbReference type="InterPro" id="IPR018063">
    <property type="entry name" value="SAM_MeTrfase_RsmI_CS"/>
</dbReference>
<dbReference type="EC" id="2.1.1.198" evidence="6"/>
<dbReference type="Gene3D" id="3.40.1010.10">
    <property type="entry name" value="Cobalt-precorrin-4 Transmethylase, Domain 1"/>
    <property type="match status" value="1"/>
</dbReference>
<evidence type="ECO:0000256" key="6">
    <source>
        <dbReference type="HAMAP-Rule" id="MF_01877"/>
    </source>
</evidence>
<reference evidence="9" key="1">
    <citation type="submission" date="2021-04" db="EMBL/GenBank/DDBJ databases">
        <title>A novel Synergistetes isolate from a pyrite-forming mixed culture.</title>
        <authorList>
            <person name="Bunk B."/>
            <person name="Sproer C."/>
            <person name="Spring S."/>
            <person name="Pester M."/>
        </authorList>
    </citation>
    <scope>NUCLEOTIDE SEQUENCE [LARGE SCALE GENOMIC DNA]</scope>
    <source>
        <strain evidence="9">J.5.4.2-T.3.5.2</strain>
    </source>
</reference>
<comment type="similarity">
    <text evidence="6">Belongs to the methyltransferase superfamily. RsmI family.</text>
</comment>
<dbReference type="InterPro" id="IPR014777">
    <property type="entry name" value="4pyrrole_Mease_sub1"/>
</dbReference>
<evidence type="ECO:0000313" key="8">
    <source>
        <dbReference type="EMBL" id="QTX31540.1"/>
    </source>
</evidence>
<dbReference type="PANTHER" id="PTHR46111:SF1">
    <property type="entry name" value="RIBOSOMAL RNA SMALL SUBUNIT METHYLTRANSFERASE I"/>
    <property type="match status" value="1"/>
</dbReference>
<evidence type="ECO:0000256" key="2">
    <source>
        <dbReference type="ARBA" id="ARBA00022552"/>
    </source>
</evidence>
<evidence type="ECO:0000256" key="5">
    <source>
        <dbReference type="ARBA" id="ARBA00022691"/>
    </source>
</evidence>
<proteinExistence type="inferred from homology"/>
<dbReference type="AlphaFoldDB" id="A0A9Q7EWB9"/>
<dbReference type="EMBL" id="CP072943">
    <property type="protein sequence ID" value="QTX31540.1"/>
    <property type="molecule type" value="Genomic_DNA"/>
</dbReference>
<dbReference type="PROSITE" id="PS01296">
    <property type="entry name" value="RSMI"/>
    <property type="match status" value="1"/>
</dbReference>
<dbReference type="Gene3D" id="3.30.950.10">
    <property type="entry name" value="Methyltransferase, Cobalt-precorrin-4 Transmethylase, Domain 2"/>
    <property type="match status" value="1"/>
</dbReference>
<dbReference type="InterPro" id="IPR000878">
    <property type="entry name" value="4pyrrol_Mease"/>
</dbReference>
<evidence type="ECO:0000259" key="7">
    <source>
        <dbReference type="Pfam" id="PF00590"/>
    </source>
</evidence>
<dbReference type="Pfam" id="PF00590">
    <property type="entry name" value="TP_methylase"/>
    <property type="match status" value="1"/>
</dbReference>
<dbReference type="NCBIfam" id="TIGR00096">
    <property type="entry name" value="16S rRNA (cytidine(1402)-2'-O)-methyltransferase"/>
    <property type="match status" value="1"/>
</dbReference>
<dbReference type="InterPro" id="IPR008189">
    <property type="entry name" value="rRNA_ssu_MeTfrase_I"/>
</dbReference>
<keyword evidence="1 6" id="KW-0963">Cytoplasm</keyword>
<feature type="domain" description="Tetrapyrrole methylase" evidence="7">
    <location>
        <begin position="3"/>
        <end position="201"/>
    </location>
</feature>
<comment type="function">
    <text evidence="6">Catalyzes the 2'-O-methylation of the ribose of cytidine 1402 (C1402) in 16S rRNA.</text>
</comment>
<dbReference type="PIRSF" id="PIRSF005917">
    <property type="entry name" value="MTase_YraL"/>
    <property type="match status" value="1"/>
</dbReference>
<dbReference type="HAMAP" id="MF_01877">
    <property type="entry name" value="16SrRNA_methyltr_I"/>
    <property type="match status" value="1"/>
</dbReference>
<keyword evidence="5 6" id="KW-0949">S-adenosyl-L-methionine</keyword>
<evidence type="ECO:0000256" key="4">
    <source>
        <dbReference type="ARBA" id="ARBA00022679"/>
    </source>
</evidence>
<dbReference type="GO" id="GO:0005737">
    <property type="term" value="C:cytoplasm"/>
    <property type="evidence" value="ECO:0007669"/>
    <property type="project" value="UniProtKB-SubCell"/>
</dbReference>
<dbReference type="RefSeq" id="WP_274372708.1">
    <property type="nucleotide sequence ID" value="NZ_CP072943.1"/>
</dbReference>
<dbReference type="InterPro" id="IPR014776">
    <property type="entry name" value="4pyrrole_Mease_sub2"/>
</dbReference>
<dbReference type="SUPFAM" id="SSF53790">
    <property type="entry name" value="Tetrapyrrole methylase"/>
    <property type="match status" value="1"/>
</dbReference>
<evidence type="ECO:0000256" key="3">
    <source>
        <dbReference type="ARBA" id="ARBA00022603"/>
    </source>
</evidence>
<comment type="catalytic activity">
    <reaction evidence="6">
        <text>cytidine(1402) in 16S rRNA + S-adenosyl-L-methionine = 2'-O-methylcytidine(1402) in 16S rRNA + S-adenosyl-L-homocysteine + H(+)</text>
        <dbReference type="Rhea" id="RHEA:42924"/>
        <dbReference type="Rhea" id="RHEA-COMP:10285"/>
        <dbReference type="Rhea" id="RHEA-COMP:10286"/>
        <dbReference type="ChEBI" id="CHEBI:15378"/>
        <dbReference type="ChEBI" id="CHEBI:57856"/>
        <dbReference type="ChEBI" id="CHEBI:59789"/>
        <dbReference type="ChEBI" id="CHEBI:74495"/>
        <dbReference type="ChEBI" id="CHEBI:82748"/>
        <dbReference type="EC" id="2.1.1.198"/>
    </reaction>
</comment>
<comment type="subcellular location">
    <subcellularLocation>
        <location evidence="6">Cytoplasm</location>
    </subcellularLocation>
</comment>
<dbReference type="Proteomes" id="UP000671879">
    <property type="component" value="Chromosome"/>
</dbReference>
<accession>A0A9Q7EWB9</accession>
<dbReference type="GO" id="GO:0070677">
    <property type="term" value="F:rRNA (cytosine-2'-O-)-methyltransferase activity"/>
    <property type="evidence" value="ECO:0007669"/>
    <property type="project" value="UniProtKB-UniRule"/>
</dbReference>
<keyword evidence="9" id="KW-1185">Reference proteome</keyword>
<dbReference type="InterPro" id="IPR035996">
    <property type="entry name" value="4pyrrol_Methylase_sf"/>
</dbReference>
<keyword evidence="3 6" id="KW-0489">Methyltransferase</keyword>
<organism evidence="8 9">
    <name type="scientific">Aminithiophilus ramosus</name>
    <dbReference type="NCBI Taxonomy" id="3029084"/>
    <lineage>
        <taxon>Bacteria</taxon>
        <taxon>Thermotogati</taxon>
        <taxon>Synergistota</taxon>
        <taxon>Synergistia</taxon>
        <taxon>Synergistales</taxon>
        <taxon>Aminithiophilaceae</taxon>
        <taxon>Aminithiophilus</taxon>
    </lineage>
</organism>
<evidence type="ECO:0000256" key="1">
    <source>
        <dbReference type="ARBA" id="ARBA00022490"/>
    </source>
</evidence>
<dbReference type="CDD" id="cd11648">
    <property type="entry name" value="RsmI"/>
    <property type="match status" value="1"/>
</dbReference>
<name>A0A9Q7EWB9_9BACT</name>